<dbReference type="Pfam" id="PF04547">
    <property type="entry name" value="Anoctamin"/>
    <property type="match status" value="1"/>
</dbReference>
<keyword evidence="3 6" id="KW-1133">Transmembrane helix</keyword>
<dbReference type="AlphaFoldDB" id="A0A2V0PC75"/>
<protein>
    <recommendedName>
        <fullName evidence="7">Anoctamin transmembrane domain-containing protein</fullName>
    </recommendedName>
</protein>
<dbReference type="GO" id="GO:0005254">
    <property type="term" value="F:chloride channel activity"/>
    <property type="evidence" value="ECO:0007669"/>
    <property type="project" value="TreeGrafter"/>
</dbReference>
<evidence type="ECO:0000256" key="4">
    <source>
        <dbReference type="ARBA" id="ARBA00023136"/>
    </source>
</evidence>
<feature type="region of interest" description="Disordered" evidence="5">
    <location>
        <begin position="780"/>
        <end position="832"/>
    </location>
</feature>
<feature type="region of interest" description="Disordered" evidence="5">
    <location>
        <begin position="491"/>
        <end position="540"/>
    </location>
</feature>
<feature type="transmembrane region" description="Helical" evidence="6">
    <location>
        <begin position="20"/>
        <end position="42"/>
    </location>
</feature>
<evidence type="ECO:0000256" key="2">
    <source>
        <dbReference type="ARBA" id="ARBA00022692"/>
    </source>
</evidence>
<dbReference type="PANTHER" id="PTHR12308:SF73">
    <property type="entry name" value="ANOCTAMIN"/>
    <property type="match status" value="1"/>
</dbReference>
<feature type="compositionally biased region" description="Low complexity" evidence="5">
    <location>
        <begin position="511"/>
        <end position="529"/>
    </location>
</feature>
<accession>A0A2V0PC75</accession>
<evidence type="ECO:0000313" key="8">
    <source>
        <dbReference type="EMBL" id="GBF94777.1"/>
    </source>
</evidence>
<keyword evidence="9" id="KW-1185">Reference proteome</keyword>
<dbReference type="GO" id="GO:0016020">
    <property type="term" value="C:membrane"/>
    <property type="evidence" value="ECO:0007669"/>
    <property type="project" value="UniProtKB-SubCell"/>
</dbReference>
<feature type="transmembrane region" description="Helical" evidence="6">
    <location>
        <begin position="209"/>
        <end position="227"/>
    </location>
</feature>
<evidence type="ECO:0000313" key="9">
    <source>
        <dbReference type="Proteomes" id="UP000247498"/>
    </source>
</evidence>
<feature type="transmembrane region" description="Helical" evidence="6">
    <location>
        <begin position="575"/>
        <end position="598"/>
    </location>
</feature>
<proteinExistence type="predicted"/>
<reference evidence="8 9" key="1">
    <citation type="journal article" date="2018" name="Sci. Rep.">
        <title>Raphidocelis subcapitata (=Pseudokirchneriella subcapitata) provides an insight into genome evolution and environmental adaptations in the Sphaeropleales.</title>
        <authorList>
            <person name="Suzuki S."/>
            <person name="Yamaguchi H."/>
            <person name="Nakajima N."/>
            <person name="Kawachi M."/>
        </authorList>
    </citation>
    <scope>NUCLEOTIDE SEQUENCE [LARGE SCALE GENOMIC DNA]</scope>
    <source>
        <strain evidence="8 9">NIES-35</strain>
    </source>
</reference>
<comment type="subcellular location">
    <subcellularLocation>
        <location evidence="1">Membrane</location>
        <topology evidence="1">Multi-pass membrane protein</topology>
    </subcellularLocation>
</comment>
<feature type="domain" description="Anoctamin transmembrane" evidence="7">
    <location>
        <begin position="152"/>
        <end position="773"/>
    </location>
</feature>
<name>A0A2V0PC75_9CHLO</name>
<gene>
    <name evidence="8" type="ORF">Rsub_07660</name>
</gene>
<feature type="transmembrane region" description="Helical" evidence="6">
    <location>
        <begin position="281"/>
        <end position="303"/>
    </location>
</feature>
<comment type="caution">
    <text evidence="8">The sequence shown here is derived from an EMBL/GenBank/DDBJ whole genome shotgun (WGS) entry which is preliminary data.</text>
</comment>
<feature type="compositionally biased region" description="Gly residues" evidence="5">
    <location>
        <begin position="780"/>
        <end position="790"/>
    </location>
</feature>
<dbReference type="InParanoid" id="A0A2V0PC75"/>
<sequence length="832" mass="83578">MWALQLRPDPRRRGTADDGSGGAGATTAAAVAAAFAAAGLSARLASGGQQRLVLVAAGPAPGAGERGGAASPAHEAARCLEAVKSVRVSQEAADALAAAGWVGRGGSAAAAVAVGEPLGALSALFPVHDPVALPRLRARVARAALLPAGALRAYFGDGVGFAAAFANAVLLWLLAPAAAAAYLAAAAAWHGRAPGRGGGGEDGSGASTALLSCFAVVWGAVGLKLWARQEAWLALRWGLQPVAPQWAQEEMAPGFRGYQRRSPVTAAVELHYPSLRRAVRVAISAAATAALLAAAAALLAALLNLQGNVERRHAWLYAPRLAALRAEGGVFAPERGAPLALFPLAIRAVATWAFTSWVFGPASRLLARFENWRGAAEYEASLQAKRYALQALFDFAPFLYVTIFTTGGLPAARHDLAAFYAVEAARRVGMDLFLPFARRRAALASSAAAAGAPKREARAHVGARGHEAGETAGPGVATAVWAAVSAAPAGSGPAAAVEPPQQQQLRRRRGAAPTGGDTGAAPAAAAPPRGDGGPGGAAAAPGRWELWERQALLDLTRPPFPADTSEETAALVRDVGFVLVFASAFPAGLLLCCALTALRLRLLGARLVRGCRRPAPRRVGGLGRSWRGAMTAQLLAAVLCNSITTGLGSRQLQMLLPAALQDAATQVALSAAAPEKTLSPSGAAETTPAATAARAAAAALERAGAAAAAGGAPPAGGDAVVAVAGAGSGALLLARPGPLLLSVLLEHVLLAALLLIHVAIPDEPEAVRIARSRLTLHAARGGGGGSGGGSRHASPPAAGGGRPRRLGSPASPVAGVAAAGRASGSSTELESW</sequence>
<evidence type="ECO:0000256" key="3">
    <source>
        <dbReference type="ARBA" id="ARBA00022989"/>
    </source>
</evidence>
<dbReference type="PANTHER" id="PTHR12308">
    <property type="entry name" value="ANOCTAMIN"/>
    <property type="match status" value="1"/>
</dbReference>
<keyword evidence="4 6" id="KW-0472">Membrane</keyword>
<feature type="compositionally biased region" description="Low complexity" evidence="5">
    <location>
        <begin position="491"/>
        <end position="504"/>
    </location>
</feature>
<keyword evidence="2 6" id="KW-0812">Transmembrane</keyword>
<feature type="compositionally biased region" description="Low complexity" evidence="5">
    <location>
        <begin position="806"/>
        <end position="826"/>
    </location>
</feature>
<evidence type="ECO:0000256" key="1">
    <source>
        <dbReference type="ARBA" id="ARBA00004141"/>
    </source>
</evidence>
<organism evidence="8 9">
    <name type="scientific">Raphidocelis subcapitata</name>
    <dbReference type="NCBI Taxonomy" id="307507"/>
    <lineage>
        <taxon>Eukaryota</taxon>
        <taxon>Viridiplantae</taxon>
        <taxon>Chlorophyta</taxon>
        <taxon>core chlorophytes</taxon>
        <taxon>Chlorophyceae</taxon>
        <taxon>CS clade</taxon>
        <taxon>Sphaeropleales</taxon>
        <taxon>Selenastraceae</taxon>
        <taxon>Raphidocelis</taxon>
    </lineage>
</organism>
<evidence type="ECO:0000256" key="6">
    <source>
        <dbReference type="SAM" id="Phobius"/>
    </source>
</evidence>
<dbReference type="InterPro" id="IPR049452">
    <property type="entry name" value="Anoctamin_TM"/>
</dbReference>
<dbReference type="OrthoDB" id="296386at2759"/>
<dbReference type="EMBL" id="BDRX01000055">
    <property type="protein sequence ID" value="GBF94777.1"/>
    <property type="molecule type" value="Genomic_DNA"/>
</dbReference>
<dbReference type="Proteomes" id="UP000247498">
    <property type="component" value="Unassembled WGS sequence"/>
</dbReference>
<feature type="region of interest" description="Disordered" evidence="5">
    <location>
        <begin position="1"/>
        <end position="23"/>
    </location>
</feature>
<evidence type="ECO:0000256" key="5">
    <source>
        <dbReference type="SAM" id="MobiDB-lite"/>
    </source>
</evidence>
<feature type="transmembrane region" description="Helical" evidence="6">
    <location>
        <begin position="161"/>
        <end position="189"/>
    </location>
</feature>
<dbReference type="InterPro" id="IPR007632">
    <property type="entry name" value="Anoctamin"/>
</dbReference>
<evidence type="ECO:0000259" key="7">
    <source>
        <dbReference type="Pfam" id="PF04547"/>
    </source>
</evidence>